<dbReference type="Proteomes" id="UP001059663">
    <property type="component" value="Chromosome"/>
</dbReference>
<sequence>MTALTATPIRIDVPARSRHLVSLPTGDAVVARPIPRTRLTRRGRPAIATSVLAAASIAGASFALAGPAAAPQQITVEPGQTLSQIASSELVGVPTAEAVADIQGCQRALDDLHPRRSDAHDPDALTARRRRRRPPSSRAHRPSPGRPSAISVPLGGGRCAVHRRIWTRTCVACHGGV</sequence>
<name>A0AC61U7I5_9MICO</name>
<evidence type="ECO:0000313" key="2">
    <source>
        <dbReference type="Proteomes" id="UP001059663"/>
    </source>
</evidence>
<accession>A0AC61U7I5</accession>
<protein>
    <submittedName>
        <fullName evidence="1">Uncharacterized protein</fullName>
    </submittedName>
</protein>
<reference evidence="1" key="1">
    <citation type="submission" date="2021-11" db="EMBL/GenBank/DDBJ databases">
        <title>Study of the species diversity of bacterial strains isolated from a unique natural object - Shulgan-Tash cave (Bashkiria).</title>
        <authorList>
            <person name="Sazanova A.L."/>
            <person name="Chirak E.R."/>
            <person name="Safronova V.I."/>
        </authorList>
    </citation>
    <scope>NUCLEOTIDE SEQUENCE</scope>
    <source>
        <strain evidence="1">P1</strain>
    </source>
</reference>
<evidence type="ECO:0000313" key="1">
    <source>
        <dbReference type="EMBL" id="UUZ45807.1"/>
    </source>
</evidence>
<gene>
    <name evidence="1" type="ORF">LP422_07695</name>
</gene>
<dbReference type="EMBL" id="CP087977">
    <property type="protein sequence ID" value="UUZ45807.1"/>
    <property type="molecule type" value="Genomic_DNA"/>
</dbReference>
<organism evidence="1 2">
    <name type="scientific">Janibacter limosus</name>
    <dbReference type="NCBI Taxonomy" id="53458"/>
    <lineage>
        <taxon>Bacteria</taxon>
        <taxon>Bacillati</taxon>
        <taxon>Actinomycetota</taxon>
        <taxon>Actinomycetes</taxon>
        <taxon>Micrococcales</taxon>
        <taxon>Intrasporangiaceae</taxon>
        <taxon>Janibacter</taxon>
    </lineage>
</organism>
<proteinExistence type="predicted"/>